<dbReference type="AlphaFoldDB" id="A0A5N4WR92"/>
<feature type="region of interest" description="Disordered" evidence="1">
    <location>
        <begin position="227"/>
        <end position="250"/>
    </location>
</feature>
<feature type="domain" description="AAA+ ATPase" evidence="2">
    <location>
        <begin position="279"/>
        <end position="450"/>
    </location>
</feature>
<sequence length="603" mass="66691">MNVKPYLDSTVDMFTDEKPVFASSTNPLSGMQIICKNIADFEQNILTQTTKSDVKSINAESFLDARNPEHDCAGCKAYPLTNPKDLTQITGYHIFGTARQWDASKEPYKLINEKTVSFPIGSGVMASHTNKKYLPYVIGTDDIKLFVQIAEAGEAVVYQQSIDAAYLTINNGLPETIFRVMAGYNPPQYNKDLFIQLHDDFKALSDKALKEFFRQKVQQLQRSFEPEMLDQSEVQTAGKTPQTEQPTQPVKKTASLQILNMSSIKAQPINWLWEGWLPLGKLTILAGAGGCGKTTLLLSLIATITTKGQFPDGTQCKHAGSVIIFSTEDDPADTLIPRLMAAGANLRKVYFVQGHVNEKGEKKPFDPSKDMDLLLEYAKKIDGLKLLMIDPIVSAVGGDMHRANDVRRSLQTIIDFAQDIGCAVIGITHFAKGTAGTIPVDRIIGSQAFTALARMVWTAARREDENDCILVRAKSNISELDGGIRYEIEQCTVSDNIEATRVNWLGPIEGSARELLSDVESTENDGSGSIIDMAMEFLIGLLSPIEKMPSKEVHAQAKEAGFSPASVRRAQVKLNIKPFRPSGETVWFWSLPKIHRLDEPTHF</sequence>
<accession>A0A5N4WR92</accession>
<dbReference type="Pfam" id="PF13481">
    <property type="entry name" value="AAA_25"/>
    <property type="match status" value="1"/>
</dbReference>
<feature type="compositionally biased region" description="Polar residues" evidence="1">
    <location>
        <begin position="232"/>
        <end position="250"/>
    </location>
</feature>
<evidence type="ECO:0000256" key="1">
    <source>
        <dbReference type="SAM" id="MobiDB-lite"/>
    </source>
</evidence>
<dbReference type="Gene3D" id="3.40.50.300">
    <property type="entry name" value="P-loop containing nucleotide triphosphate hydrolases"/>
    <property type="match status" value="1"/>
</dbReference>
<name>A0A5N4WR92_9GAMM</name>
<dbReference type="SUPFAM" id="SSF52540">
    <property type="entry name" value="P-loop containing nucleoside triphosphate hydrolases"/>
    <property type="match status" value="1"/>
</dbReference>
<dbReference type="Proteomes" id="UP000325788">
    <property type="component" value="Unassembled WGS sequence"/>
</dbReference>
<dbReference type="EMBL" id="VXLD01000002">
    <property type="protein sequence ID" value="KAB1858223.1"/>
    <property type="molecule type" value="Genomic_DNA"/>
</dbReference>
<evidence type="ECO:0000313" key="4">
    <source>
        <dbReference type="Proteomes" id="UP000325788"/>
    </source>
</evidence>
<dbReference type="InterPro" id="IPR027417">
    <property type="entry name" value="P-loop_NTPase"/>
</dbReference>
<gene>
    <name evidence="3" type="ORF">F4W09_05725</name>
</gene>
<reference evidence="3 4" key="1">
    <citation type="submission" date="2019-09" db="EMBL/GenBank/DDBJ databases">
        <title>Draft genome sequence of Acinetobacter tandoii W4-4-4 isolated from environmental water sample.</title>
        <authorList>
            <person name="Wee S.K."/>
            <person name="Yan B."/>
            <person name="Mustaffa S.B."/>
            <person name="Yap E.P.H."/>
        </authorList>
    </citation>
    <scope>NUCLEOTIDE SEQUENCE [LARGE SCALE GENOMIC DNA]</scope>
    <source>
        <strain evidence="3 4">W4-4-4</strain>
    </source>
</reference>
<organism evidence="3 4">
    <name type="scientific">Acinetobacter tandoii</name>
    <dbReference type="NCBI Taxonomy" id="202954"/>
    <lineage>
        <taxon>Bacteria</taxon>
        <taxon>Pseudomonadati</taxon>
        <taxon>Pseudomonadota</taxon>
        <taxon>Gammaproteobacteria</taxon>
        <taxon>Moraxellales</taxon>
        <taxon>Moraxellaceae</taxon>
        <taxon>Acinetobacter</taxon>
    </lineage>
</organism>
<dbReference type="SMART" id="SM00382">
    <property type="entry name" value="AAA"/>
    <property type="match status" value="1"/>
</dbReference>
<evidence type="ECO:0000259" key="2">
    <source>
        <dbReference type="SMART" id="SM00382"/>
    </source>
</evidence>
<dbReference type="InterPro" id="IPR003593">
    <property type="entry name" value="AAA+_ATPase"/>
</dbReference>
<comment type="caution">
    <text evidence="3">The sequence shown here is derived from an EMBL/GenBank/DDBJ whole genome shotgun (WGS) entry which is preliminary data.</text>
</comment>
<dbReference type="RefSeq" id="WP_151504273.1">
    <property type="nucleotide sequence ID" value="NZ_VXLD01000002.1"/>
</dbReference>
<protein>
    <submittedName>
        <fullName evidence="3">AAA family ATPase</fullName>
    </submittedName>
</protein>
<proteinExistence type="predicted"/>
<evidence type="ECO:0000313" key="3">
    <source>
        <dbReference type="EMBL" id="KAB1858223.1"/>
    </source>
</evidence>